<dbReference type="GO" id="GO:0005524">
    <property type="term" value="F:ATP binding"/>
    <property type="evidence" value="ECO:0007669"/>
    <property type="project" value="InterPro"/>
</dbReference>
<proteinExistence type="predicted"/>
<accession>A0A835DV16</accession>
<dbReference type="SUPFAM" id="SSF56112">
    <property type="entry name" value="Protein kinase-like (PK-like)"/>
    <property type="match status" value="1"/>
</dbReference>
<dbReference type="InterPro" id="IPR011009">
    <property type="entry name" value="Kinase-like_dom_sf"/>
</dbReference>
<dbReference type="PROSITE" id="PS50011">
    <property type="entry name" value="PROTEIN_KINASE_DOM"/>
    <property type="match status" value="1"/>
</dbReference>
<dbReference type="PANTHER" id="PTHR48011:SF56">
    <property type="entry name" value="PROTEIN KINASE DOMAIN-CONTAINING PROTEIN"/>
    <property type="match status" value="1"/>
</dbReference>
<evidence type="ECO:0000313" key="4">
    <source>
        <dbReference type="Proteomes" id="UP000655225"/>
    </source>
</evidence>
<dbReference type="InterPro" id="IPR052751">
    <property type="entry name" value="Plant_MAPKKK"/>
</dbReference>
<dbReference type="PANTHER" id="PTHR48011">
    <property type="entry name" value="CCR4-NOT TRANSCRIPTIONAL COMPLEX SUBUNIT CAF120-RELATED"/>
    <property type="match status" value="1"/>
</dbReference>
<dbReference type="Gene3D" id="1.10.510.10">
    <property type="entry name" value="Transferase(Phosphotransferase) domain 1"/>
    <property type="match status" value="1"/>
</dbReference>
<evidence type="ECO:0000313" key="3">
    <source>
        <dbReference type="EMBL" id="KAF8413809.1"/>
    </source>
</evidence>
<dbReference type="PROSITE" id="PS00108">
    <property type="entry name" value="PROTEIN_KINASE_ST"/>
    <property type="match status" value="1"/>
</dbReference>
<sequence>MIEMGLSEFVGNRGKSMARREQHLEQPKRTKVQKDGGWMWMRGETIGRGSFGTVSFAITRPTNKNKNKNKLNIPPIMAVKSAEISVSHSLEKERMILSQLQDCPQILRCYGHDITSEKGILVYNVLLEYASGGSLADRIGNSGGGLPEIHVRRFTRSLLQGLSHIHGRGCVHCDIKPQNILLAPSSPSSISSGDCIKSTKRSISEEIIKISDFGLAKKVGQKKKMGDSGINLRGTPMYISPESVVSNEHEPHSDIWALGCTVVEMITGKPAWNIPQDTTVFSLLHRIGYSQELPDIPGEMSKEAQDFVKKCLVRDSKCRWTADMLLGHPFVATISKVINEAEDRTEGATLTAAAAAPTVGAMQSPTTAFDFPQPKPNFQADCIRKLATGKAPNWSSSSTDWIVVRKAESPVSSQSDKCPVCRKRKRIMGDFKEVVELPTINTSATNYGPQHLQRYWGIRGFEAASRSFDAIPFGF</sequence>
<feature type="region of interest" description="Disordered" evidence="1">
    <location>
        <begin position="13"/>
        <end position="33"/>
    </location>
</feature>
<protein>
    <recommendedName>
        <fullName evidence="2">Protein kinase domain-containing protein</fullName>
    </recommendedName>
</protein>
<dbReference type="SMART" id="SM00220">
    <property type="entry name" value="S_TKc"/>
    <property type="match status" value="1"/>
</dbReference>
<dbReference type="OrthoDB" id="25592at2759"/>
<dbReference type="GO" id="GO:0007165">
    <property type="term" value="P:signal transduction"/>
    <property type="evidence" value="ECO:0007669"/>
    <property type="project" value="TreeGrafter"/>
</dbReference>
<dbReference type="Gene3D" id="3.30.200.20">
    <property type="entry name" value="Phosphorylase Kinase, domain 1"/>
    <property type="match status" value="1"/>
</dbReference>
<dbReference type="OMA" id="HPFVADH"/>
<dbReference type="AlphaFoldDB" id="A0A835DV16"/>
<evidence type="ECO:0000256" key="1">
    <source>
        <dbReference type="SAM" id="MobiDB-lite"/>
    </source>
</evidence>
<dbReference type="Pfam" id="PF00069">
    <property type="entry name" value="Pkinase"/>
    <property type="match status" value="1"/>
</dbReference>
<keyword evidence="4" id="KW-1185">Reference proteome</keyword>
<feature type="domain" description="Protein kinase" evidence="2">
    <location>
        <begin position="40"/>
        <end position="331"/>
    </location>
</feature>
<gene>
    <name evidence="3" type="ORF">HHK36_001802</name>
</gene>
<dbReference type="InterPro" id="IPR008271">
    <property type="entry name" value="Ser/Thr_kinase_AS"/>
</dbReference>
<comment type="caution">
    <text evidence="3">The sequence shown here is derived from an EMBL/GenBank/DDBJ whole genome shotgun (WGS) entry which is preliminary data.</text>
</comment>
<name>A0A835DV16_TETSI</name>
<feature type="compositionally biased region" description="Basic and acidic residues" evidence="1">
    <location>
        <begin position="18"/>
        <end position="33"/>
    </location>
</feature>
<dbReference type="Proteomes" id="UP000655225">
    <property type="component" value="Unassembled WGS sequence"/>
</dbReference>
<dbReference type="InterPro" id="IPR000719">
    <property type="entry name" value="Prot_kinase_dom"/>
</dbReference>
<dbReference type="EMBL" id="JABCRI010000001">
    <property type="protein sequence ID" value="KAF8413809.1"/>
    <property type="molecule type" value="Genomic_DNA"/>
</dbReference>
<reference evidence="3 4" key="1">
    <citation type="submission" date="2020-04" db="EMBL/GenBank/DDBJ databases">
        <title>Plant Genome Project.</title>
        <authorList>
            <person name="Zhang R.-G."/>
        </authorList>
    </citation>
    <scope>NUCLEOTIDE SEQUENCE [LARGE SCALE GENOMIC DNA]</scope>
    <source>
        <strain evidence="3">YNK0</strain>
        <tissue evidence="3">Leaf</tissue>
    </source>
</reference>
<evidence type="ECO:0000259" key="2">
    <source>
        <dbReference type="PROSITE" id="PS50011"/>
    </source>
</evidence>
<organism evidence="3 4">
    <name type="scientific">Tetracentron sinense</name>
    <name type="common">Spur-leaf</name>
    <dbReference type="NCBI Taxonomy" id="13715"/>
    <lineage>
        <taxon>Eukaryota</taxon>
        <taxon>Viridiplantae</taxon>
        <taxon>Streptophyta</taxon>
        <taxon>Embryophyta</taxon>
        <taxon>Tracheophyta</taxon>
        <taxon>Spermatophyta</taxon>
        <taxon>Magnoliopsida</taxon>
        <taxon>Trochodendrales</taxon>
        <taxon>Trochodendraceae</taxon>
        <taxon>Tetracentron</taxon>
    </lineage>
</organism>
<dbReference type="GO" id="GO:0004672">
    <property type="term" value="F:protein kinase activity"/>
    <property type="evidence" value="ECO:0007669"/>
    <property type="project" value="InterPro"/>
</dbReference>
<dbReference type="CDD" id="cd06606">
    <property type="entry name" value="STKc_MAPKKK"/>
    <property type="match status" value="1"/>
</dbReference>